<dbReference type="SUPFAM" id="SSF52540">
    <property type="entry name" value="P-loop containing nucleoside triphosphate hydrolases"/>
    <property type="match status" value="1"/>
</dbReference>
<accession>A0ABW9F7H2</accession>
<organism evidence="1 2">
    <name type="scientific">Helcococcus bovis</name>
    <dbReference type="NCBI Taxonomy" id="3153252"/>
    <lineage>
        <taxon>Bacteria</taxon>
        <taxon>Bacillati</taxon>
        <taxon>Bacillota</taxon>
        <taxon>Tissierellia</taxon>
        <taxon>Tissierellales</taxon>
        <taxon>Peptoniphilaceae</taxon>
        <taxon>Helcococcus</taxon>
    </lineage>
</organism>
<protein>
    <submittedName>
        <fullName evidence="1">ATP-binding protein</fullName>
    </submittedName>
</protein>
<dbReference type="Pfam" id="PF13479">
    <property type="entry name" value="AAA_24"/>
    <property type="match status" value="1"/>
</dbReference>
<proteinExistence type="predicted"/>
<dbReference type="InterPro" id="IPR027417">
    <property type="entry name" value="P-loop_NTPase"/>
</dbReference>
<keyword evidence="1" id="KW-0067">ATP-binding</keyword>
<gene>
    <name evidence="1" type="ORF">ABGF40_06085</name>
</gene>
<dbReference type="EMBL" id="JBFNFH010000014">
    <property type="protein sequence ID" value="MFM1525242.1"/>
    <property type="molecule type" value="Genomic_DNA"/>
</dbReference>
<keyword evidence="1" id="KW-0547">Nucleotide-binding</keyword>
<reference evidence="1 2" key="1">
    <citation type="journal article" date="2024" name="Front. Microbiol.">
        <title>Pangenomic and biochemical analyses of Helcococcus ovis reveal widespread tetracycline resistance and a novel bacterial species, Helcococcus bovis.</title>
        <authorList>
            <person name="Cunha F."/>
            <person name="Zhai Y."/>
            <person name="Casaro S."/>
            <person name="Jones K.L."/>
            <person name="Hernandez M."/>
            <person name="Bisinotto R.S."/>
            <person name="Kariyawasam S."/>
            <person name="Brown M.B."/>
            <person name="Phillips A."/>
            <person name="Jeong K.C."/>
            <person name="Galvao K.N."/>
        </authorList>
    </citation>
    <scope>NUCLEOTIDE SEQUENCE [LARGE SCALE GENOMIC DNA]</scope>
    <source>
        <strain evidence="1 2">KG197</strain>
    </source>
</reference>
<dbReference type="Proteomes" id="UP001629536">
    <property type="component" value="Unassembled WGS sequence"/>
</dbReference>
<evidence type="ECO:0000313" key="2">
    <source>
        <dbReference type="Proteomes" id="UP001629536"/>
    </source>
</evidence>
<comment type="caution">
    <text evidence="1">The sequence shown here is derived from an EMBL/GenBank/DDBJ whole genome shotgun (WGS) entry which is preliminary data.</text>
</comment>
<keyword evidence="2" id="KW-1185">Reference proteome</keyword>
<name>A0ABW9F7H2_9FIRM</name>
<sequence length="386" mass="44638">MFEINSGKIAKAQKVVIYGVEGIGKSSLASKFPDALFIDLEGSTNNMNVRRIETPSSWSIFLQQLEWLKKEKPCKTVVIDTADFLEEYLCKPHVVSTIPNGKNGFVKNIEDYGYGAGYKHLADVWGKDFLNRASDLVNAGLNVVILAHATQRKVDLPDEMNSYDRYELKLEKKTSSLTKEWADLLLFLNFKTDVITIKDGMSTKRKGQGQKRMMYTTHHASYDAKNRNDLKDEYELNYDFISHIFDDKKEEVFYRNEDNKTFKVKKDDEINKIIEDTEKQLPPGVGAKEISEEEFKMLNDDERERIPFEEVKEKESLNELENLKNEKLKQLLKANNITVFQIKRAISKKGYFPENIDINDLPNDFVEQVLIAAFAQIKKYIEENNL</sequence>
<evidence type="ECO:0000313" key="1">
    <source>
        <dbReference type="EMBL" id="MFM1525242.1"/>
    </source>
</evidence>
<dbReference type="GO" id="GO:0005524">
    <property type="term" value="F:ATP binding"/>
    <property type="evidence" value="ECO:0007669"/>
    <property type="project" value="UniProtKB-KW"/>
</dbReference>
<dbReference type="RefSeq" id="WP_408126738.1">
    <property type="nucleotide sequence ID" value="NZ_JBFNFH010000014.1"/>
</dbReference>